<comment type="caution">
    <text evidence="2">The sequence shown here is derived from an EMBL/GenBank/DDBJ whole genome shotgun (WGS) entry which is preliminary data.</text>
</comment>
<accession>A0A8T0CL47</accession>
<protein>
    <submittedName>
        <fullName evidence="2">Uncharacterized protein</fullName>
    </submittedName>
</protein>
<sequence>MLDQEEIPTTAQGNHPMNIESGNMENVNTTPNVVAILDTTTYMTNLEVGIENAVEVAPIDTTSITSTPIRRSSRIPKPSTRLRDFSTYHTAQHPIQDFIGY</sequence>
<evidence type="ECO:0000256" key="1">
    <source>
        <dbReference type="SAM" id="MobiDB-lite"/>
    </source>
</evidence>
<evidence type="ECO:0000313" key="3">
    <source>
        <dbReference type="Proteomes" id="UP000806378"/>
    </source>
</evidence>
<dbReference type="Gramene" id="rna-gnl|WGS:JABURB|Cocit.L1929.1">
    <property type="protein sequence ID" value="cds-KAF7848460.1"/>
    <property type="gene ID" value="gene-BT93_L1929"/>
</dbReference>
<dbReference type="AlphaFoldDB" id="A0A8T0CL47"/>
<dbReference type="Proteomes" id="UP000806378">
    <property type="component" value="Unassembled WGS sequence"/>
</dbReference>
<dbReference type="OrthoDB" id="414104at2759"/>
<name>A0A8T0CL47_CORYI</name>
<dbReference type="EMBL" id="MU090111">
    <property type="protein sequence ID" value="KAF7848460.1"/>
    <property type="molecule type" value="Genomic_DNA"/>
</dbReference>
<reference evidence="2" key="1">
    <citation type="submission" date="2020-05" db="EMBL/GenBank/DDBJ databases">
        <title>WGS assembly of Corymbia citriodora subspecies variegata.</title>
        <authorList>
            <person name="Barry K."/>
            <person name="Hundley H."/>
            <person name="Shu S."/>
            <person name="Jenkins J."/>
            <person name="Grimwood J."/>
            <person name="Baten A."/>
        </authorList>
    </citation>
    <scope>NUCLEOTIDE SEQUENCE</scope>
    <source>
        <strain evidence="2">CV2-018</strain>
    </source>
</reference>
<feature type="compositionally biased region" description="Polar residues" evidence="1">
    <location>
        <begin position="7"/>
        <end position="26"/>
    </location>
</feature>
<keyword evidence="3" id="KW-1185">Reference proteome</keyword>
<feature type="region of interest" description="Disordered" evidence="1">
    <location>
        <begin position="1"/>
        <end position="26"/>
    </location>
</feature>
<gene>
    <name evidence="2" type="ORF">BT93_L1929</name>
</gene>
<organism evidence="2 3">
    <name type="scientific">Corymbia citriodora subsp. variegata</name>
    <dbReference type="NCBI Taxonomy" id="360336"/>
    <lineage>
        <taxon>Eukaryota</taxon>
        <taxon>Viridiplantae</taxon>
        <taxon>Streptophyta</taxon>
        <taxon>Embryophyta</taxon>
        <taxon>Tracheophyta</taxon>
        <taxon>Spermatophyta</taxon>
        <taxon>Magnoliopsida</taxon>
        <taxon>eudicotyledons</taxon>
        <taxon>Gunneridae</taxon>
        <taxon>Pentapetalae</taxon>
        <taxon>rosids</taxon>
        <taxon>malvids</taxon>
        <taxon>Myrtales</taxon>
        <taxon>Myrtaceae</taxon>
        <taxon>Myrtoideae</taxon>
        <taxon>Eucalypteae</taxon>
        <taxon>Corymbia</taxon>
    </lineage>
</organism>
<proteinExistence type="predicted"/>
<evidence type="ECO:0000313" key="2">
    <source>
        <dbReference type="EMBL" id="KAF7848460.1"/>
    </source>
</evidence>